<organism evidence="7 8">
    <name type="scientific">Jaminaea rosea</name>
    <dbReference type="NCBI Taxonomy" id="1569628"/>
    <lineage>
        <taxon>Eukaryota</taxon>
        <taxon>Fungi</taxon>
        <taxon>Dikarya</taxon>
        <taxon>Basidiomycota</taxon>
        <taxon>Ustilaginomycotina</taxon>
        <taxon>Exobasidiomycetes</taxon>
        <taxon>Microstromatales</taxon>
        <taxon>Microstromatales incertae sedis</taxon>
        <taxon>Jaminaea</taxon>
    </lineage>
</organism>
<dbReference type="OrthoDB" id="1683373at2759"/>
<accession>A0A316V0E1</accession>
<sequence length="206" mass="22282">MSSHQQDPSVGDEELRPTQTEGYKVGEKKTVEEYAQLDANDESLARWKASLGIGAGEGGAGDPSKPKLALHSLSLVSASAPGGRVSINLEQGKEQLEALKKNPLTVKEGVDYQVSISFTVGSEVLSGLKYLHVVKRAGITVDKLEEMIGSYGPRAEPYEKRFAQEEAPSGMLARGGTNVVRSRVIDDDGTVYADWTWAFKIAKDWA</sequence>
<dbReference type="Pfam" id="PF02115">
    <property type="entry name" value="Rho_GDI"/>
    <property type="match status" value="1"/>
</dbReference>
<evidence type="ECO:0000256" key="5">
    <source>
        <dbReference type="ARBA" id="ARBA00071407"/>
    </source>
</evidence>
<dbReference type="Proteomes" id="UP000245884">
    <property type="component" value="Unassembled WGS sequence"/>
</dbReference>
<dbReference type="GO" id="GO:0005094">
    <property type="term" value="F:Rho GDP-dissociation inhibitor activity"/>
    <property type="evidence" value="ECO:0007669"/>
    <property type="project" value="InterPro"/>
</dbReference>
<dbReference type="GO" id="GO:0005829">
    <property type="term" value="C:cytosol"/>
    <property type="evidence" value="ECO:0007669"/>
    <property type="project" value="TreeGrafter"/>
</dbReference>
<keyword evidence="3" id="KW-0963">Cytoplasm</keyword>
<evidence type="ECO:0000256" key="6">
    <source>
        <dbReference type="SAM" id="MobiDB-lite"/>
    </source>
</evidence>
<dbReference type="STRING" id="1569628.A0A316V0E1"/>
<evidence type="ECO:0000256" key="2">
    <source>
        <dbReference type="ARBA" id="ARBA00009758"/>
    </source>
</evidence>
<evidence type="ECO:0000256" key="4">
    <source>
        <dbReference type="ARBA" id="ARBA00054143"/>
    </source>
</evidence>
<dbReference type="InterPro" id="IPR014756">
    <property type="entry name" value="Ig_E-set"/>
</dbReference>
<dbReference type="RefSeq" id="XP_025365316.1">
    <property type="nucleotide sequence ID" value="XM_025505181.1"/>
</dbReference>
<dbReference type="Gene3D" id="2.70.50.30">
    <property type="entry name" value="Coagulation Factor XIII, subunit A, domain 1"/>
    <property type="match status" value="1"/>
</dbReference>
<dbReference type="PRINTS" id="PR00492">
    <property type="entry name" value="RHOGDI"/>
</dbReference>
<comment type="similarity">
    <text evidence="2">Belongs to the Rho GDI family.</text>
</comment>
<dbReference type="InterPro" id="IPR000406">
    <property type="entry name" value="Rho_GDI"/>
</dbReference>
<dbReference type="EMBL" id="KZ819662">
    <property type="protein sequence ID" value="PWN30704.1"/>
    <property type="molecule type" value="Genomic_DNA"/>
</dbReference>
<dbReference type="PANTHER" id="PTHR10980:SF3">
    <property type="entry name" value="LD16419P"/>
    <property type="match status" value="1"/>
</dbReference>
<feature type="region of interest" description="Disordered" evidence="6">
    <location>
        <begin position="1"/>
        <end position="29"/>
    </location>
</feature>
<comment type="function">
    <text evidence="4">Regulates the GDP/GTP exchange reaction of the Rho proteins by inhibiting the dissociation of GDP from them, and the subsequent binding of GTP to them.</text>
</comment>
<name>A0A316V0E1_9BASI</name>
<protein>
    <recommendedName>
        <fullName evidence="5">Rho GDP-dissociation inhibitor</fullName>
    </recommendedName>
</protein>
<dbReference type="SUPFAM" id="SSF81296">
    <property type="entry name" value="E set domains"/>
    <property type="match status" value="1"/>
</dbReference>
<dbReference type="AlphaFoldDB" id="A0A316V0E1"/>
<comment type="subcellular location">
    <subcellularLocation>
        <location evidence="1">Cytoplasm</location>
    </subcellularLocation>
</comment>
<dbReference type="InterPro" id="IPR024792">
    <property type="entry name" value="RhoGDI_dom_sf"/>
</dbReference>
<reference evidence="7 8" key="1">
    <citation type="journal article" date="2018" name="Mol. Biol. Evol.">
        <title>Broad Genomic Sampling Reveals a Smut Pathogenic Ancestry of the Fungal Clade Ustilaginomycotina.</title>
        <authorList>
            <person name="Kijpornyongpan T."/>
            <person name="Mondo S.J."/>
            <person name="Barry K."/>
            <person name="Sandor L."/>
            <person name="Lee J."/>
            <person name="Lipzen A."/>
            <person name="Pangilinan J."/>
            <person name="LaButti K."/>
            <person name="Hainaut M."/>
            <person name="Henrissat B."/>
            <person name="Grigoriev I.V."/>
            <person name="Spatafora J.W."/>
            <person name="Aime M.C."/>
        </authorList>
    </citation>
    <scope>NUCLEOTIDE SEQUENCE [LARGE SCALE GENOMIC DNA]</scope>
    <source>
        <strain evidence="7 8">MCA 5214</strain>
    </source>
</reference>
<evidence type="ECO:0000256" key="3">
    <source>
        <dbReference type="ARBA" id="ARBA00022490"/>
    </source>
</evidence>
<evidence type="ECO:0000313" key="7">
    <source>
        <dbReference type="EMBL" id="PWN30704.1"/>
    </source>
</evidence>
<dbReference type="PANTHER" id="PTHR10980">
    <property type="entry name" value="RHO GDP-DISSOCIATION INHIBITOR"/>
    <property type="match status" value="1"/>
</dbReference>
<evidence type="ECO:0000256" key="1">
    <source>
        <dbReference type="ARBA" id="ARBA00004496"/>
    </source>
</evidence>
<keyword evidence="8" id="KW-1185">Reference proteome</keyword>
<dbReference type="GO" id="GO:0016020">
    <property type="term" value="C:membrane"/>
    <property type="evidence" value="ECO:0007669"/>
    <property type="project" value="TreeGrafter"/>
</dbReference>
<evidence type="ECO:0000313" key="8">
    <source>
        <dbReference type="Proteomes" id="UP000245884"/>
    </source>
</evidence>
<gene>
    <name evidence="7" type="ORF">BDZ90DRAFT_229707</name>
</gene>
<dbReference type="GO" id="GO:0007266">
    <property type="term" value="P:Rho protein signal transduction"/>
    <property type="evidence" value="ECO:0007669"/>
    <property type="project" value="InterPro"/>
</dbReference>
<dbReference type="FunFam" id="2.70.50.30:FF:000001">
    <property type="entry name" value="Rho GDP-dissociation inhibitor 1"/>
    <property type="match status" value="1"/>
</dbReference>
<proteinExistence type="inferred from homology"/>
<dbReference type="GeneID" id="37027004"/>